<gene>
    <name evidence="4" type="ORF">NQ317_007034</name>
</gene>
<dbReference type="Proteomes" id="UP001162164">
    <property type="component" value="Unassembled WGS sequence"/>
</dbReference>
<comment type="subcellular location">
    <subcellularLocation>
        <location evidence="1">Secreted</location>
    </subcellularLocation>
</comment>
<protein>
    <recommendedName>
        <fullName evidence="3">SCP domain-containing protein</fullName>
    </recommendedName>
</protein>
<sequence length="302" mass="34687">MVTKYTKFRSSYCFQKCGPGPKCGDAFKVIKFDDDDRQYILDIHNYLRNKVALGYEKRSKQPTASNMNAMSYNMELEFIGQCWANMCNGDPLRHDVCRRTGMGELERGNFLLSVGNFSRYGVTILIARITKDNKDNEDKEQVYRFLNRSVEQVNRFSNYEHVGQNLGLTSSSAPDIDIVKSVKDLILLWYDEVTYFNNSWINKTREREVKVGHYTQLIWADSREIGCAAAYYSTGASDKIYHFLFVCNYGPGGNYINFPVYKIGKPCSKCPGGLKPNGKYKGLCGKIHRWNKTESFDSVFFS</sequence>
<dbReference type="PROSITE" id="PS01010">
    <property type="entry name" value="CRISP_2"/>
    <property type="match status" value="1"/>
</dbReference>
<dbReference type="Gene3D" id="3.40.33.10">
    <property type="entry name" value="CAP"/>
    <property type="match status" value="1"/>
</dbReference>
<evidence type="ECO:0000256" key="1">
    <source>
        <dbReference type="ARBA" id="ARBA00004613"/>
    </source>
</evidence>
<dbReference type="Pfam" id="PF00188">
    <property type="entry name" value="CAP"/>
    <property type="match status" value="1"/>
</dbReference>
<proteinExistence type="predicted"/>
<feature type="domain" description="SCP" evidence="3">
    <location>
        <begin position="35"/>
        <end position="257"/>
    </location>
</feature>
<keyword evidence="2" id="KW-0964">Secreted</keyword>
<name>A0ABQ9IZP4_9CUCU</name>
<dbReference type="PANTHER" id="PTHR10334">
    <property type="entry name" value="CYSTEINE-RICH SECRETORY PROTEIN-RELATED"/>
    <property type="match status" value="1"/>
</dbReference>
<dbReference type="PRINTS" id="PR00837">
    <property type="entry name" value="V5TPXLIKE"/>
</dbReference>
<evidence type="ECO:0000313" key="5">
    <source>
        <dbReference type="Proteomes" id="UP001162164"/>
    </source>
</evidence>
<dbReference type="InterPro" id="IPR014044">
    <property type="entry name" value="CAP_dom"/>
</dbReference>
<dbReference type="SUPFAM" id="SSF55797">
    <property type="entry name" value="PR-1-like"/>
    <property type="match status" value="1"/>
</dbReference>
<dbReference type="InterPro" id="IPR018244">
    <property type="entry name" value="Allrgn_V5/Tpx1_CS"/>
</dbReference>
<keyword evidence="5" id="KW-1185">Reference proteome</keyword>
<dbReference type="InterPro" id="IPR035940">
    <property type="entry name" value="CAP_sf"/>
</dbReference>
<dbReference type="InterPro" id="IPR001283">
    <property type="entry name" value="CRISP-related"/>
</dbReference>
<evidence type="ECO:0000256" key="2">
    <source>
        <dbReference type="ARBA" id="ARBA00022525"/>
    </source>
</evidence>
<organism evidence="4 5">
    <name type="scientific">Molorchus minor</name>
    <dbReference type="NCBI Taxonomy" id="1323400"/>
    <lineage>
        <taxon>Eukaryota</taxon>
        <taxon>Metazoa</taxon>
        <taxon>Ecdysozoa</taxon>
        <taxon>Arthropoda</taxon>
        <taxon>Hexapoda</taxon>
        <taxon>Insecta</taxon>
        <taxon>Pterygota</taxon>
        <taxon>Neoptera</taxon>
        <taxon>Endopterygota</taxon>
        <taxon>Coleoptera</taxon>
        <taxon>Polyphaga</taxon>
        <taxon>Cucujiformia</taxon>
        <taxon>Chrysomeloidea</taxon>
        <taxon>Cerambycidae</taxon>
        <taxon>Lamiinae</taxon>
        <taxon>Monochamini</taxon>
        <taxon>Molorchus</taxon>
    </lineage>
</organism>
<accession>A0ABQ9IZP4</accession>
<reference evidence="4" key="1">
    <citation type="journal article" date="2023" name="Insect Mol. Biol.">
        <title>Genome sequencing provides insights into the evolution of gene families encoding plant cell wall-degrading enzymes in longhorned beetles.</title>
        <authorList>
            <person name="Shin N.R."/>
            <person name="Okamura Y."/>
            <person name="Kirsch R."/>
            <person name="Pauchet Y."/>
        </authorList>
    </citation>
    <scope>NUCLEOTIDE SEQUENCE</scope>
    <source>
        <strain evidence="4">MMC_N1</strain>
    </source>
</reference>
<dbReference type="EMBL" id="JAPWTJ010001683">
    <property type="protein sequence ID" value="KAJ8969987.1"/>
    <property type="molecule type" value="Genomic_DNA"/>
</dbReference>
<dbReference type="SMART" id="SM00198">
    <property type="entry name" value="SCP"/>
    <property type="match status" value="1"/>
</dbReference>
<comment type="caution">
    <text evidence="4">The sequence shown here is derived from an EMBL/GenBank/DDBJ whole genome shotgun (WGS) entry which is preliminary data.</text>
</comment>
<evidence type="ECO:0000313" key="4">
    <source>
        <dbReference type="EMBL" id="KAJ8969987.1"/>
    </source>
</evidence>
<dbReference type="CDD" id="cd05380">
    <property type="entry name" value="CAP_euk"/>
    <property type="match status" value="1"/>
</dbReference>
<evidence type="ECO:0000259" key="3">
    <source>
        <dbReference type="SMART" id="SM00198"/>
    </source>
</evidence>
<dbReference type="PROSITE" id="PS01009">
    <property type="entry name" value="CRISP_1"/>
    <property type="match status" value="1"/>
</dbReference>